<feature type="transmembrane region" description="Helical" evidence="5">
    <location>
        <begin position="153"/>
        <end position="175"/>
    </location>
</feature>
<feature type="transmembrane region" description="Helical" evidence="5">
    <location>
        <begin position="346"/>
        <end position="369"/>
    </location>
</feature>
<feature type="transmembrane region" description="Helical" evidence="5">
    <location>
        <begin position="181"/>
        <end position="203"/>
    </location>
</feature>
<dbReference type="CDD" id="cd17477">
    <property type="entry name" value="MFS_YcaD_like"/>
    <property type="match status" value="1"/>
</dbReference>
<dbReference type="GO" id="GO:0022857">
    <property type="term" value="F:transmembrane transporter activity"/>
    <property type="evidence" value="ECO:0007669"/>
    <property type="project" value="InterPro"/>
</dbReference>
<dbReference type="PANTHER" id="PTHR23521">
    <property type="entry name" value="TRANSPORTER MFS SUPERFAMILY"/>
    <property type="match status" value="1"/>
</dbReference>
<sequence>MSCPDTANTMKDRMPDHVSPSNPRIQFRPTATLTFMGLVFGLVMGLGAPLFTLDLADRGYGASMVAANSMMQALGALGIAPFMPRLATYLGPRRAIFLALMGAGMTLLLFPLGHSIWPWFPLRVLLGAFCEVILVLSESWLNQITDNHARGRVMGLYNTLLFVGIAMGPALLSLTGRQGNLPFFGTAALLLLAATLTQAPWMVVPPPAAPTRHRLWRYLALAPIAITATLLIAMLDAAATSFLALYAIQSGWSERAATLLLSVMLLGATVMQVPIGWIGDRTNRRALQIILALLACGGALLWPLVMHQPVLAYPLMFVWDGAFASLYSVAMAAAGNRYRDGDLIAIYALCSLAWGLGSFTGPAISAAAMQASPHGLALFAATLCGLFALLPLILKKSV</sequence>
<evidence type="ECO:0000256" key="3">
    <source>
        <dbReference type="ARBA" id="ARBA00023136"/>
    </source>
</evidence>
<dbReference type="PANTHER" id="PTHR23521:SF3">
    <property type="entry name" value="MFS TRANSPORTER"/>
    <property type="match status" value="1"/>
</dbReference>
<gene>
    <name evidence="6" type="ORF">HNR55_000620</name>
</gene>
<evidence type="ECO:0000313" key="7">
    <source>
        <dbReference type="Proteomes" id="UP000578000"/>
    </source>
</evidence>
<dbReference type="InterPro" id="IPR047200">
    <property type="entry name" value="MFS_YcaD-like"/>
</dbReference>
<name>A0A841QBD2_9PROT</name>
<feature type="transmembrane region" description="Helical" evidence="5">
    <location>
        <begin position="215"/>
        <end position="248"/>
    </location>
</feature>
<evidence type="ECO:0000256" key="1">
    <source>
        <dbReference type="ARBA" id="ARBA00022692"/>
    </source>
</evidence>
<feature type="transmembrane region" description="Helical" evidence="5">
    <location>
        <begin position="286"/>
        <end position="305"/>
    </location>
</feature>
<dbReference type="SUPFAM" id="SSF103473">
    <property type="entry name" value="MFS general substrate transporter"/>
    <property type="match status" value="1"/>
</dbReference>
<dbReference type="Pfam" id="PF07690">
    <property type="entry name" value="MFS_1"/>
    <property type="match status" value="1"/>
</dbReference>
<dbReference type="Gene3D" id="1.20.1250.20">
    <property type="entry name" value="MFS general substrate transporter like domains"/>
    <property type="match status" value="2"/>
</dbReference>
<feature type="region of interest" description="Disordered" evidence="4">
    <location>
        <begin position="1"/>
        <end position="21"/>
    </location>
</feature>
<dbReference type="Proteomes" id="UP000578000">
    <property type="component" value="Unassembled WGS sequence"/>
</dbReference>
<evidence type="ECO:0000256" key="4">
    <source>
        <dbReference type="SAM" id="MobiDB-lite"/>
    </source>
</evidence>
<feature type="transmembrane region" description="Helical" evidence="5">
    <location>
        <begin position="59"/>
        <end position="83"/>
    </location>
</feature>
<protein>
    <submittedName>
        <fullName evidence="6">MFS family permease</fullName>
    </submittedName>
</protein>
<comment type="caution">
    <text evidence="6">The sequence shown here is derived from an EMBL/GenBank/DDBJ whole genome shotgun (WGS) entry which is preliminary data.</text>
</comment>
<keyword evidence="7" id="KW-1185">Reference proteome</keyword>
<feature type="transmembrane region" description="Helical" evidence="5">
    <location>
        <begin position="260"/>
        <end position="279"/>
    </location>
</feature>
<reference evidence="6 7" key="1">
    <citation type="submission" date="2020-08" db="EMBL/GenBank/DDBJ databases">
        <title>Genomic Encyclopedia of Type Strains, Phase IV (KMG-IV): sequencing the most valuable type-strain genomes for metagenomic binning, comparative biology and taxonomic classification.</title>
        <authorList>
            <person name="Goeker M."/>
        </authorList>
    </citation>
    <scope>NUCLEOTIDE SEQUENCE [LARGE SCALE GENOMIC DNA]</scope>
    <source>
        <strain evidence="6 7">DSM 4491</strain>
    </source>
</reference>
<dbReference type="RefSeq" id="WP_242005391.1">
    <property type="nucleotide sequence ID" value="NZ_BAABDB010000006.1"/>
</dbReference>
<dbReference type="EMBL" id="JACHIE010000001">
    <property type="protein sequence ID" value="MBB6456059.1"/>
    <property type="molecule type" value="Genomic_DNA"/>
</dbReference>
<feature type="transmembrane region" description="Helical" evidence="5">
    <location>
        <begin position="120"/>
        <end position="141"/>
    </location>
</feature>
<organism evidence="6 7">
    <name type="scientific">Acetobacter lovaniensis</name>
    <dbReference type="NCBI Taxonomy" id="104100"/>
    <lineage>
        <taxon>Bacteria</taxon>
        <taxon>Pseudomonadati</taxon>
        <taxon>Pseudomonadota</taxon>
        <taxon>Alphaproteobacteria</taxon>
        <taxon>Acetobacterales</taxon>
        <taxon>Acetobacteraceae</taxon>
        <taxon>Acetobacter</taxon>
    </lineage>
</organism>
<feature type="transmembrane region" description="Helical" evidence="5">
    <location>
        <begin position="375"/>
        <end position="394"/>
    </location>
</feature>
<dbReference type="InterPro" id="IPR011701">
    <property type="entry name" value="MFS"/>
</dbReference>
<keyword evidence="3 5" id="KW-0472">Membrane</keyword>
<evidence type="ECO:0000256" key="2">
    <source>
        <dbReference type="ARBA" id="ARBA00022989"/>
    </source>
</evidence>
<feature type="transmembrane region" description="Helical" evidence="5">
    <location>
        <begin position="33"/>
        <end position="53"/>
    </location>
</feature>
<proteinExistence type="predicted"/>
<keyword evidence="1 5" id="KW-0812">Transmembrane</keyword>
<dbReference type="InterPro" id="IPR036259">
    <property type="entry name" value="MFS_trans_sf"/>
</dbReference>
<keyword evidence="2 5" id="KW-1133">Transmembrane helix</keyword>
<accession>A0A841QBD2</accession>
<evidence type="ECO:0000256" key="5">
    <source>
        <dbReference type="SAM" id="Phobius"/>
    </source>
</evidence>
<evidence type="ECO:0000313" key="6">
    <source>
        <dbReference type="EMBL" id="MBB6456059.1"/>
    </source>
</evidence>
<dbReference type="AlphaFoldDB" id="A0A841QBD2"/>
<feature type="transmembrane region" description="Helical" evidence="5">
    <location>
        <begin position="95"/>
        <end position="114"/>
    </location>
</feature>
<feature type="transmembrane region" description="Helical" evidence="5">
    <location>
        <begin position="311"/>
        <end position="334"/>
    </location>
</feature>
<dbReference type="GO" id="GO:0005886">
    <property type="term" value="C:plasma membrane"/>
    <property type="evidence" value="ECO:0007669"/>
    <property type="project" value="TreeGrafter"/>
</dbReference>